<sequence>MALTVTRRPLLYLELFSLLCLIIILTALWKSSHPPPNPIATAPPPPTTHFSATKPLQSPQWSFQYPRDASNHGLSEAQCLSAFPDLYHEIDRAVAHRRAVGNITLSDVDPAWRGDGVIRAMIHHNNLYILEARGVSDHNHRPRLLATLHAIHRAVVVSQEPLPDIEFTFTVHDYAELGEEEGKPGHTTWAYARLEKQESLWLMPDFNMWSWPDVGIRSYGEFRDLVLEDEEGAAEFVDKIPKLVWRGAVHGLAADDLRGSLMEHAQGREWSDVQALDWGNKSDIDAKLLSMQQHCGYQYLAQTEGNTYSGRLKFLLNCGSVVVAHKMNFVEPYHHLLDSSRGEGQNIVRFKDRDFKQLQETMEYYLARPLEAQRIADNSARVFRERYLTPAAEACYWRALFRGWAQVQGFEVEFYRPEEHGKKRKPRGVPFESYVIMEAVDWEIPPRARKICEYDL</sequence>
<dbReference type="PANTHER" id="PTHR12203:SF107">
    <property type="entry name" value="GLYCOSYL TRANSFERASE CAP10 DOMAIN-CONTAINING PROTEIN"/>
    <property type="match status" value="1"/>
</dbReference>
<dbReference type="Proteomes" id="UP001172684">
    <property type="component" value="Unassembled WGS sequence"/>
</dbReference>
<dbReference type="Pfam" id="PF05686">
    <property type="entry name" value="Glyco_transf_90"/>
    <property type="match status" value="1"/>
</dbReference>
<evidence type="ECO:0000313" key="4">
    <source>
        <dbReference type="Proteomes" id="UP001172684"/>
    </source>
</evidence>
<dbReference type="EMBL" id="JAPDRL010000048">
    <property type="protein sequence ID" value="KAJ9662672.1"/>
    <property type="molecule type" value="Genomic_DNA"/>
</dbReference>
<keyword evidence="4" id="KW-1185">Reference proteome</keyword>
<name>A0ABQ9NSC5_9PEZI</name>
<evidence type="ECO:0000256" key="1">
    <source>
        <dbReference type="SAM" id="Phobius"/>
    </source>
</evidence>
<dbReference type="InterPro" id="IPR006598">
    <property type="entry name" value="CAP10"/>
</dbReference>
<feature type="domain" description="Glycosyl transferase CAP10" evidence="2">
    <location>
        <begin position="161"/>
        <end position="411"/>
    </location>
</feature>
<proteinExistence type="predicted"/>
<evidence type="ECO:0000313" key="3">
    <source>
        <dbReference type="EMBL" id="KAJ9662672.1"/>
    </source>
</evidence>
<accession>A0ABQ9NSC5</accession>
<reference evidence="3" key="1">
    <citation type="submission" date="2022-10" db="EMBL/GenBank/DDBJ databases">
        <title>Culturing micro-colonial fungi from biological soil crusts in the Mojave desert and describing Neophaeococcomyces mojavensis, and introducing the new genera and species Taxawa tesnikishii.</title>
        <authorList>
            <person name="Kurbessoian T."/>
            <person name="Stajich J.E."/>
        </authorList>
    </citation>
    <scope>NUCLEOTIDE SEQUENCE</scope>
    <source>
        <strain evidence="3">TK_1</strain>
    </source>
</reference>
<dbReference type="PANTHER" id="PTHR12203">
    <property type="entry name" value="KDEL LYS-ASP-GLU-LEU CONTAINING - RELATED"/>
    <property type="match status" value="1"/>
</dbReference>
<keyword evidence="1" id="KW-0472">Membrane</keyword>
<gene>
    <name evidence="3" type="ORF">H2201_005956</name>
</gene>
<organism evidence="3 4">
    <name type="scientific">Coniosporium apollinis</name>
    <dbReference type="NCBI Taxonomy" id="61459"/>
    <lineage>
        <taxon>Eukaryota</taxon>
        <taxon>Fungi</taxon>
        <taxon>Dikarya</taxon>
        <taxon>Ascomycota</taxon>
        <taxon>Pezizomycotina</taxon>
        <taxon>Dothideomycetes</taxon>
        <taxon>Dothideomycetes incertae sedis</taxon>
        <taxon>Coniosporium</taxon>
    </lineage>
</organism>
<keyword evidence="1" id="KW-0812">Transmembrane</keyword>
<comment type="caution">
    <text evidence="3">The sequence shown here is derived from an EMBL/GenBank/DDBJ whole genome shotgun (WGS) entry which is preliminary data.</text>
</comment>
<keyword evidence="1" id="KW-1133">Transmembrane helix</keyword>
<evidence type="ECO:0000259" key="2">
    <source>
        <dbReference type="SMART" id="SM00672"/>
    </source>
</evidence>
<dbReference type="InterPro" id="IPR051091">
    <property type="entry name" value="O-Glucosyltr/Glycosyltrsf_90"/>
</dbReference>
<dbReference type="SMART" id="SM00672">
    <property type="entry name" value="CAP10"/>
    <property type="match status" value="1"/>
</dbReference>
<feature type="transmembrane region" description="Helical" evidence="1">
    <location>
        <begin position="12"/>
        <end position="29"/>
    </location>
</feature>
<protein>
    <recommendedName>
        <fullName evidence="2">Glycosyl transferase CAP10 domain-containing protein</fullName>
    </recommendedName>
</protein>